<name>A0ABV9QJ90_9FIRM</name>
<comment type="similarity">
    <text evidence="1">Belongs to the ROK (NagC/XylR) family.</text>
</comment>
<dbReference type="PANTHER" id="PTHR18964:SF149">
    <property type="entry name" value="BIFUNCTIONAL UDP-N-ACETYLGLUCOSAMINE 2-EPIMERASE_N-ACETYLMANNOSAMINE KINASE"/>
    <property type="match status" value="1"/>
</dbReference>
<accession>A0ABV9QJ90</accession>
<dbReference type="SUPFAM" id="SSF53067">
    <property type="entry name" value="Actin-like ATPase domain"/>
    <property type="match status" value="1"/>
</dbReference>
<dbReference type="InterPro" id="IPR000600">
    <property type="entry name" value="ROK"/>
</dbReference>
<dbReference type="InterPro" id="IPR043129">
    <property type="entry name" value="ATPase_NBD"/>
</dbReference>
<evidence type="ECO:0000256" key="1">
    <source>
        <dbReference type="ARBA" id="ARBA00006479"/>
    </source>
</evidence>
<dbReference type="Proteomes" id="UP001595916">
    <property type="component" value="Unassembled WGS sequence"/>
</dbReference>
<dbReference type="Gene3D" id="3.30.420.40">
    <property type="match status" value="2"/>
</dbReference>
<comment type="caution">
    <text evidence="2">The sequence shown here is derived from an EMBL/GenBank/DDBJ whole genome shotgun (WGS) entry which is preliminary data.</text>
</comment>
<organism evidence="2 3">
    <name type="scientific">Filifactor villosus</name>
    <dbReference type="NCBI Taxonomy" id="29374"/>
    <lineage>
        <taxon>Bacteria</taxon>
        <taxon>Bacillati</taxon>
        <taxon>Bacillota</taxon>
        <taxon>Clostridia</taxon>
        <taxon>Peptostreptococcales</taxon>
        <taxon>Filifactoraceae</taxon>
        <taxon>Filifactor</taxon>
    </lineage>
</organism>
<protein>
    <submittedName>
        <fullName evidence="2">ROK family protein</fullName>
    </submittedName>
</protein>
<dbReference type="Pfam" id="PF00480">
    <property type="entry name" value="ROK"/>
    <property type="match status" value="1"/>
</dbReference>
<keyword evidence="3" id="KW-1185">Reference proteome</keyword>
<reference evidence="3" key="1">
    <citation type="journal article" date="2019" name="Int. J. Syst. Evol. Microbiol.">
        <title>The Global Catalogue of Microorganisms (GCM) 10K type strain sequencing project: providing services to taxonomists for standard genome sequencing and annotation.</title>
        <authorList>
            <consortium name="The Broad Institute Genomics Platform"/>
            <consortium name="The Broad Institute Genome Sequencing Center for Infectious Disease"/>
            <person name="Wu L."/>
            <person name="Ma J."/>
        </authorList>
    </citation>
    <scope>NUCLEOTIDE SEQUENCE [LARGE SCALE GENOMIC DNA]</scope>
    <source>
        <strain evidence="3">CCUG 46385</strain>
    </source>
</reference>
<proteinExistence type="inferred from homology"/>
<dbReference type="RefSeq" id="WP_379788169.1">
    <property type="nucleotide sequence ID" value="NZ_JBHSHL010000022.1"/>
</dbReference>
<dbReference type="PANTHER" id="PTHR18964">
    <property type="entry name" value="ROK (REPRESSOR, ORF, KINASE) FAMILY"/>
    <property type="match status" value="1"/>
</dbReference>
<evidence type="ECO:0000313" key="2">
    <source>
        <dbReference type="EMBL" id="MFC4804655.1"/>
    </source>
</evidence>
<dbReference type="EMBL" id="JBHSHL010000022">
    <property type="protein sequence ID" value="MFC4804655.1"/>
    <property type="molecule type" value="Genomic_DNA"/>
</dbReference>
<evidence type="ECO:0000313" key="3">
    <source>
        <dbReference type="Proteomes" id="UP001595916"/>
    </source>
</evidence>
<sequence>MYYIGIDIGGTNIKAAMVARDGTILEKYTIKTPKNLIAFYEGLQHCIYRVTQKSGTTTGKIVGIGVGIPGNVDKDGMVYNFVNLGIEREALGEKLSKLYTGAKVRIANDAYVAGLAEHEFGALKDCRNAILLTLGTGIGSSLVLNGSLYTSTQGFTPECGHMSIRKNDFDCNCGNNGCFETFCSATGFTKQAILFLEKNTLNTSLRPSGLSPIQILEAYAQGDAAAVRITDRFVEDLSIGIGNLINMFLPDKVAIGGGFSKGLSPLLEKIEEKSNAKALNKFKQKTSVVRAELLNDAGVVGAAMLNL</sequence>
<gene>
    <name evidence="2" type="ORF">ACFO4R_06115</name>
</gene>